<evidence type="ECO:0000256" key="2">
    <source>
        <dbReference type="ARBA" id="ARBA00023125"/>
    </source>
</evidence>
<dbReference type="InterPro" id="IPR036388">
    <property type="entry name" value="WH-like_DNA-bd_sf"/>
</dbReference>
<dbReference type="GO" id="GO:0003677">
    <property type="term" value="F:DNA binding"/>
    <property type="evidence" value="ECO:0007669"/>
    <property type="project" value="UniProtKB-KW"/>
</dbReference>
<organism evidence="5 6">
    <name type="scientific">Anaerostipes rhamnosivorans</name>
    <dbReference type="NCBI Taxonomy" id="1229621"/>
    <lineage>
        <taxon>Bacteria</taxon>
        <taxon>Bacillati</taxon>
        <taxon>Bacillota</taxon>
        <taxon>Clostridia</taxon>
        <taxon>Lachnospirales</taxon>
        <taxon>Lachnospiraceae</taxon>
        <taxon>Anaerostipes</taxon>
    </lineage>
</organism>
<dbReference type="GO" id="GO:0003700">
    <property type="term" value="F:DNA-binding transcription factor activity"/>
    <property type="evidence" value="ECO:0007669"/>
    <property type="project" value="InterPro"/>
</dbReference>
<dbReference type="PANTHER" id="PTHR42756:SF1">
    <property type="entry name" value="TRANSCRIPTIONAL REPRESSOR OF EMRAB OPERON"/>
    <property type="match status" value="1"/>
</dbReference>
<dbReference type="RefSeq" id="WP_137327211.1">
    <property type="nucleotide sequence ID" value="NZ_CP040058.1"/>
</dbReference>
<dbReference type="Proteomes" id="UP000298653">
    <property type="component" value="Chromosome"/>
</dbReference>
<evidence type="ECO:0000256" key="1">
    <source>
        <dbReference type="ARBA" id="ARBA00023015"/>
    </source>
</evidence>
<keyword evidence="6" id="KW-1185">Reference proteome</keyword>
<keyword evidence="3" id="KW-0804">Transcription</keyword>
<reference evidence="5 6" key="1">
    <citation type="submission" date="2019-05" db="EMBL/GenBank/DDBJ databases">
        <title>Complete genome sequencing of Anaerostipes rhamnosivorans.</title>
        <authorList>
            <person name="Bui T.P.N."/>
            <person name="de Vos W.M."/>
        </authorList>
    </citation>
    <scope>NUCLEOTIDE SEQUENCE [LARGE SCALE GENOMIC DNA]</scope>
    <source>
        <strain evidence="5 6">1y2</strain>
    </source>
</reference>
<evidence type="ECO:0000259" key="4">
    <source>
        <dbReference type="PROSITE" id="PS50995"/>
    </source>
</evidence>
<dbReference type="SMART" id="SM00347">
    <property type="entry name" value="HTH_MARR"/>
    <property type="match status" value="1"/>
</dbReference>
<protein>
    <submittedName>
        <fullName evidence="5">Transcriptional regulator of fatty acid biosynthesis FabT</fullName>
    </submittedName>
</protein>
<dbReference type="Gene3D" id="1.10.10.10">
    <property type="entry name" value="Winged helix-like DNA-binding domain superfamily/Winged helix DNA-binding domain"/>
    <property type="match status" value="1"/>
</dbReference>
<dbReference type="OrthoDB" id="5461037at2"/>
<sequence length="145" mass="16919">MTKEQLNDIVVSLFHEISYQEEKAVITEEFKDISNKELHIIDAIGTGSPKNMSSIAKALNITVGTLTIAINSLLKKGYVIRKRGEQDRRIVYISLSDKGKEAYAHHRKFHRDMLEDVLSRLNDDDERLLIRIMEYFRNYYETKNN</sequence>
<dbReference type="InterPro" id="IPR000835">
    <property type="entry name" value="HTH_MarR-typ"/>
</dbReference>
<dbReference type="SUPFAM" id="SSF46785">
    <property type="entry name" value="Winged helix' DNA-binding domain"/>
    <property type="match status" value="1"/>
</dbReference>
<dbReference type="PROSITE" id="PS50995">
    <property type="entry name" value="HTH_MARR_2"/>
    <property type="match status" value="1"/>
</dbReference>
<dbReference type="AlphaFoldDB" id="A0A4P8I7W7"/>
<evidence type="ECO:0000313" key="5">
    <source>
        <dbReference type="EMBL" id="QCP33548.1"/>
    </source>
</evidence>
<feature type="domain" description="HTH marR-type" evidence="4">
    <location>
        <begin position="1"/>
        <end position="138"/>
    </location>
</feature>
<dbReference type="PRINTS" id="PR00598">
    <property type="entry name" value="HTHMARR"/>
</dbReference>
<dbReference type="KEGG" id="arf:AR1Y2_0094"/>
<gene>
    <name evidence="5" type="ORF">AR1Y2_0094</name>
</gene>
<dbReference type="InterPro" id="IPR036390">
    <property type="entry name" value="WH_DNA-bd_sf"/>
</dbReference>
<dbReference type="EMBL" id="CP040058">
    <property type="protein sequence ID" value="QCP33548.1"/>
    <property type="molecule type" value="Genomic_DNA"/>
</dbReference>
<accession>A0A4P8I7W7</accession>
<evidence type="ECO:0000313" key="6">
    <source>
        <dbReference type="Proteomes" id="UP000298653"/>
    </source>
</evidence>
<keyword evidence="1" id="KW-0805">Transcription regulation</keyword>
<evidence type="ECO:0000256" key="3">
    <source>
        <dbReference type="ARBA" id="ARBA00023163"/>
    </source>
</evidence>
<dbReference type="Pfam" id="PF01047">
    <property type="entry name" value="MarR"/>
    <property type="match status" value="1"/>
</dbReference>
<dbReference type="PANTHER" id="PTHR42756">
    <property type="entry name" value="TRANSCRIPTIONAL REGULATOR, MARR"/>
    <property type="match status" value="1"/>
</dbReference>
<proteinExistence type="predicted"/>
<name>A0A4P8I7W7_9FIRM</name>
<keyword evidence="2" id="KW-0238">DNA-binding</keyword>